<dbReference type="PhylomeDB" id="B8MV80"/>
<evidence type="ECO:0000313" key="3">
    <source>
        <dbReference type="Proteomes" id="UP000001745"/>
    </source>
</evidence>
<dbReference type="GeneID" id="8110165"/>
<name>B8MV80_TALSN</name>
<dbReference type="STRING" id="441959.B8MV80"/>
<dbReference type="HOGENOM" id="CLU_1099126_0_0_1"/>
<protein>
    <submittedName>
        <fullName evidence="2">Uncharacterized protein</fullName>
    </submittedName>
</protein>
<keyword evidence="3" id="KW-1185">Reference proteome</keyword>
<feature type="compositionally biased region" description="Basic and acidic residues" evidence="1">
    <location>
        <begin position="214"/>
        <end position="223"/>
    </location>
</feature>
<sequence>MSRIKPYYKAGFFSLFWPSWIRAVSVKNINSAWKSVGLNPWDPDVNLARFTRKQGTRRKTFFYFWSKLFPMVYDVKVRKLHETIMRLSTENILVKTCYTGLENALRNEQKEGQRGKPLQLRLQTPEDGNEIFYSPKKIQQARNLQSENEEAARLAKEAKEEDKIRQQQEKEEKQRLIEERKRIRDAGGRGKRRQKEEEKATKQAAIQPLNDIEQVDKDKKKSAEPVTAKENVGLAGSWITKHVIAARAVRQPY</sequence>
<evidence type="ECO:0000256" key="1">
    <source>
        <dbReference type="SAM" id="MobiDB-lite"/>
    </source>
</evidence>
<proteinExistence type="predicted"/>
<dbReference type="AlphaFoldDB" id="B8MV80"/>
<evidence type="ECO:0000313" key="2">
    <source>
        <dbReference type="EMBL" id="EED11536.1"/>
    </source>
</evidence>
<dbReference type="RefSeq" id="XP_002488717.1">
    <property type="nucleotide sequence ID" value="XM_002488672.1"/>
</dbReference>
<dbReference type="Proteomes" id="UP000001745">
    <property type="component" value="Unassembled WGS sequence"/>
</dbReference>
<dbReference type="eggNOG" id="ENOG502T4VX">
    <property type="taxonomic scope" value="Eukaryota"/>
</dbReference>
<feature type="region of interest" description="Disordered" evidence="1">
    <location>
        <begin position="141"/>
        <end position="231"/>
    </location>
</feature>
<dbReference type="OrthoDB" id="4503213at2759"/>
<organism evidence="2 3">
    <name type="scientific">Talaromyces stipitatus (strain ATCC 10500 / CBS 375.48 / QM 6759 / NRRL 1006)</name>
    <name type="common">Penicillium stipitatum</name>
    <dbReference type="NCBI Taxonomy" id="441959"/>
    <lineage>
        <taxon>Eukaryota</taxon>
        <taxon>Fungi</taxon>
        <taxon>Dikarya</taxon>
        <taxon>Ascomycota</taxon>
        <taxon>Pezizomycotina</taxon>
        <taxon>Eurotiomycetes</taxon>
        <taxon>Eurotiomycetidae</taxon>
        <taxon>Eurotiales</taxon>
        <taxon>Trichocomaceae</taxon>
        <taxon>Talaromyces</taxon>
        <taxon>Talaromyces sect. Talaromyces</taxon>
    </lineage>
</organism>
<feature type="compositionally biased region" description="Basic and acidic residues" evidence="1">
    <location>
        <begin position="150"/>
        <end position="201"/>
    </location>
</feature>
<reference evidence="3" key="1">
    <citation type="journal article" date="2015" name="Genome Announc.">
        <title>Genome sequence of the AIDS-associated pathogen Penicillium marneffei (ATCC18224) and its near taxonomic relative Talaromyces stipitatus (ATCC10500).</title>
        <authorList>
            <person name="Nierman W.C."/>
            <person name="Fedorova-Abrams N.D."/>
            <person name="Andrianopoulos A."/>
        </authorList>
    </citation>
    <scope>NUCLEOTIDE SEQUENCE [LARGE SCALE GENOMIC DNA]</scope>
    <source>
        <strain evidence="3">ATCC 10500 / CBS 375.48 / QM 6759 / NRRL 1006</strain>
    </source>
</reference>
<dbReference type="InParanoid" id="B8MV80"/>
<gene>
    <name evidence="2" type="ORF">TSTA_008320</name>
</gene>
<dbReference type="EMBL" id="EQ962662">
    <property type="protein sequence ID" value="EED11536.1"/>
    <property type="molecule type" value="Genomic_DNA"/>
</dbReference>
<accession>B8MV80</accession>
<dbReference type="VEuPathDB" id="FungiDB:TSTA_008320"/>
<dbReference type="OMA" id="QRDHEES"/>